<gene>
    <name evidence="1" type="ORF">DHEL01_v200726</name>
</gene>
<reference evidence="1" key="1">
    <citation type="submission" date="2017-09" db="EMBL/GenBank/DDBJ databases">
        <title>Polyketide synthases of a Diaporthe helianthi virulent isolate.</title>
        <authorList>
            <person name="Baroncelli R."/>
        </authorList>
    </citation>
    <scope>NUCLEOTIDE SEQUENCE [LARGE SCALE GENOMIC DNA]</scope>
    <source>
        <strain evidence="1">7/96</strain>
    </source>
</reference>
<name>A0A2P5IEE7_DIAHE</name>
<dbReference type="InParanoid" id="A0A2P5IEE7"/>
<evidence type="ECO:0000313" key="1">
    <source>
        <dbReference type="EMBL" id="POS80859.1"/>
    </source>
</evidence>
<sequence>MCLEALHEPPTGEVGAADAFNPLLVANGMGPDLAARSPAHCPAGLGRVTKAWRCWLGFDGARANVRG</sequence>
<dbReference type="AlphaFoldDB" id="A0A2P5IEE7"/>
<comment type="caution">
    <text evidence="1">The sequence shown here is derived from an EMBL/GenBank/DDBJ whole genome shotgun (WGS) entry which is preliminary data.</text>
</comment>
<dbReference type="EMBL" id="MAVT02000029">
    <property type="protein sequence ID" value="POS80859.1"/>
    <property type="molecule type" value="Genomic_DNA"/>
</dbReference>
<proteinExistence type="predicted"/>
<keyword evidence="2" id="KW-1185">Reference proteome</keyword>
<organism evidence="1 2">
    <name type="scientific">Diaporthe helianthi</name>
    <dbReference type="NCBI Taxonomy" id="158607"/>
    <lineage>
        <taxon>Eukaryota</taxon>
        <taxon>Fungi</taxon>
        <taxon>Dikarya</taxon>
        <taxon>Ascomycota</taxon>
        <taxon>Pezizomycotina</taxon>
        <taxon>Sordariomycetes</taxon>
        <taxon>Sordariomycetidae</taxon>
        <taxon>Diaporthales</taxon>
        <taxon>Diaporthaceae</taxon>
        <taxon>Diaporthe</taxon>
    </lineage>
</organism>
<dbReference type="Proteomes" id="UP000094444">
    <property type="component" value="Unassembled WGS sequence"/>
</dbReference>
<accession>A0A2P5IEE7</accession>
<evidence type="ECO:0000313" key="2">
    <source>
        <dbReference type="Proteomes" id="UP000094444"/>
    </source>
</evidence>
<protein>
    <submittedName>
        <fullName evidence="1">Uncharacterized protein</fullName>
    </submittedName>
</protein>